<accession>A0AAU7XC62</accession>
<dbReference type="RefSeq" id="WP_407050448.1">
    <property type="nucleotide sequence ID" value="NZ_CP158568.1"/>
</dbReference>
<sequence length="193" mass="20378">MGIALGATLLVGGCSVLGGGSTPTDTFDLTAPREVAAPRGSALQILVPEPATDRAVDTDRIVVRPSATEINYFAGAQWSDRLPRLVQSRLIEAFENSKRFRAAGRPGQGLLIDYQVVGEIRAFEYDAAAKVARVEFSVKLMNDKTGRVVATSVFKAETPVAGDSARTAVAGFDAALADVLRQVVGWTATNAGR</sequence>
<dbReference type="EMBL" id="CP158568">
    <property type="protein sequence ID" value="XBY45355.1"/>
    <property type="molecule type" value="Genomic_DNA"/>
</dbReference>
<keyword evidence="2" id="KW-0449">Lipoprotein</keyword>
<name>A0AAU7XC62_9HYPH</name>
<gene>
    <name evidence="2" type="ORF">ABS361_03465</name>
</gene>
<dbReference type="InterPro" id="IPR005586">
    <property type="entry name" value="ABC_trans_aux"/>
</dbReference>
<protein>
    <submittedName>
        <fullName evidence="2">ABC-type transport auxiliary lipoprotein family protein</fullName>
    </submittedName>
</protein>
<dbReference type="Gene3D" id="3.40.50.10610">
    <property type="entry name" value="ABC-type transport auxiliary lipoprotein component"/>
    <property type="match status" value="1"/>
</dbReference>
<proteinExistence type="predicted"/>
<feature type="domain" description="ABC-type transport auxiliary lipoprotein component" evidence="1">
    <location>
        <begin position="29"/>
        <end position="183"/>
    </location>
</feature>
<dbReference type="KEGG" id="mflg:ABS361_03465"/>
<evidence type="ECO:0000259" key="1">
    <source>
        <dbReference type="Pfam" id="PF03886"/>
    </source>
</evidence>
<dbReference type="AlphaFoldDB" id="A0AAU7XC62"/>
<organism evidence="2">
    <name type="scientific">Methyloraptor flagellatus</name>
    <dbReference type="NCBI Taxonomy" id="3162530"/>
    <lineage>
        <taxon>Bacteria</taxon>
        <taxon>Pseudomonadati</taxon>
        <taxon>Pseudomonadota</taxon>
        <taxon>Alphaproteobacteria</taxon>
        <taxon>Hyphomicrobiales</taxon>
        <taxon>Ancalomicrobiaceae</taxon>
        <taxon>Methyloraptor</taxon>
    </lineage>
</organism>
<dbReference type="Pfam" id="PF03886">
    <property type="entry name" value="ABC_trans_aux"/>
    <property type="match status" value="1"/>
</dbReference>
<reference evidence="2" key="1">
    <citation type="submission" date="2024-06" db="EMBL/GenBank/DDBJ databases">
        <title>Methylostella associata gen. nov., sp. nov., a novel Ancalomicrobiaceae-affiliated facultatively methylotrophic bacteria that feed on methanotrophs of the genus Methylococcus.</title>
        <authorList>
            <person name="Saltykova V."/>
            <person name="Danilova O.V."/>
            <person name="Oshkin I.Y."/>
            <person name="Belova S.E."/>
            <person name="Pimenov N.V."/>
            <person name="Dedysh S.N."/>
        </authorList>
    </citation>
    <scope>NUCLEOTIDE SEQUENCE</scope>
    <source>
        <strain evidence="2">S20</strain>
    </source>
</reference>
<evidence type="ECO:0000313" key="2">
    <source>
        <dbReference type="EMBL" id="XBY45355.1"/>
    </source>
</evidence>
<dbReference type="SUPFAM" id="SSF159594">
    <property type="entry name" value="XCC0632-like"/>
    <property type="match status" value="1"/>
</dbReference>